<accession>A0A7W4YJV7</accession>
<dbReference type="PANTHER" id="PTHR42796">
    <property type="entry name" value="FUMARYLACETOACETATE HYDROLASE DOMAIN-CONTAINING PROTEIN 2A-RELATED"/>
    <property type="match status" value="1"/>
</dbReference>
<dbReference type="PANTHER" id="PTHR42796:SF4">
    <property type="entry name" value="FUMARYLACETOACETATE HYDROLASE DOMAIN-CONTAINING PROTEIN 2A"/>
    <property type="match status" value="1"/>
</dbReference>
<evidence type="ECO:0000259" key="3">
    <source>
        <dbReference type="Pfam" id="PF01557"/>
    </source>
</evidence>
<evidence type="ECO:0000313" key="4">
    <source>
        <dbReference type="EMBL" id="MBB2967044.1"/>
    </source>
</evidence>
<keyword evidence="5" id="KW-1185">Reference proteome</keyword>
<proteinExistence type="inferred from homology"/>
<dbReference type="Pfam" id="PF01557">
    <property type="entry name" value="FAA_hydrolase"/>
    <property type="match status" value="1"/>
</dbReference>
<dbReference type="EMBL" id="JACHVP010000001">
    <property type="protein sequence ID" value="MBB2967044.1"/>
    <property type="molecule type" value="Genomic_DNA"/>
</dbReference>
<dbReference type="InterPro" id="IPR051121">
    <property type="entry name" value="FAH"/>
</dbReference>
<dbReference type="SUPFAM" id="SSF56529">
    <property type="entry name" value="FAH"/>
    <property type="match status" value="1"/>
</dbReference>
<dbReference type="GO" id="GO:0003824">
    <property type="term" value="F:catalytic activity"/>
    <property type="evidence" value="ECO:0007669"/>
    <property type="project" value="InterPro"/>
</dbReference>
<dbReference type="RefSeq" id="WP_183428360.1">
    <property type="nucleotide sequence ID" value="NZ_JACHVP010000001.1"/>
</dbReference>
<keyword evidence="2" id="KW-0479">Metal-binding</keyword>
<protein>
    <submittedName>
        <fullName evidence="4">2-keto-4-pentenoate hydratase/2-oxohepta-3-ene-1,7-dioic acid hydratase in catechol pathway</fullName>
    </submittedName>
</protein>
<sequence length="252" mass="25699">MRLTRVRTDLGAVPAEWSDGEWHAIDDLFADAPRRTGERFAADAPLAAPVEPRIVLGMAHNSGALDAELPPQAFAKSARTVVGPGDPIVLDPAVGAVVAEGELAVVVRRRARHLRAEDVAAHVLGFTIGNDVTAVDQIARDSLLTQAKNGDGFTPLGPWIETGLEPAGLGIRAEAGGGVATGSVDGLARGVVELLVYLTGVLELGPGDVVLTGCPGTAVPIGAGDTARIRIDGLGELTNPVVAAGGLQRGSA</sequence>
<dbReference type="Proteomes" id="UP000538196">
    <property type="component" value="Unassembled WGS sequence"/>
</dbReference>
<comment type="caution">
    <text evidence="4">The sequence shown here is derived from an EMBL/GenBank/DDBJ whole genome shotgun (WGS) entry which is preliminary data.</text>
</comment>
<name>A0A7W4YJV7_LEIAQ</name>
<dbReference type="InterPro" id="IPR011234">
    <property type="entry name" value="Fumarylacetoacetase-like_C"/>
</dbReference>
<evidence type="ECO:0000256" key="1">
    <source>
        <dbReference type="ARBA" id="ARBA00010211"/>
    </source>
</evidence>
<dbReference type="InterPro" id="IPR036663">
    <property type="entry name" value="Fumarylacetoacetase_C_sf"/>
</dbReference>
<dbReference type="GO" id="GO:0046872">
    <property type="term" value="F:metal ion binding"/>
    <property type="evidence" value="ECO:0007669"/>
    <property type="project" value="UniProtKB-KW"/>
</dbReference>
<dbReference type="AlphaFoldDB" id="A0A7W4YJV7"/>
<organism evidence="4 5">
    <name type="scientific">Leifsonia aquatica</name>
    <name type="common">Corynebacterium aquaticum</name>
    <dbReference type="NCBI Taxonomy" id="144185"/>
    <lineage>
        <taxon>Bacteria</taxon>
        <taxon>Bacillati</taxon>
        <taxon>Actinomycetota</taxon>
        <taxon>Actinomycetes</taxon>
        <taxon>Micrococcales</taxon>
        <taxon>Microbacteriaceae</taxon>
        <taxon>Leifsonia</taxon>
    </lineage>
</organism>
<reference evidence="4 5" key="1">
    <citation type="submission" date="2020-08" db="EMBL/GenBank/DDBJ databases">
        <title>Sequencing the genomes of 1000 actinobacteria strains.</title>
        <authorList>
            <person name="Klenk H.-P."/>
        </authorList>
    </citation>
    <scope>NUCLEOTIDE SEQUENCE [LARGE SCALE GENOMIC DNA]</scope>
    <source>
        <strain evidence="4 5">DSM 20146</strain>
    </source>
</reference>
<dbReference type="Gene3D" id="3.90.850.10">
    <property type="entry name" value="Fumarylacetoacetase-like, C-terminal domain"/>
    <property type="match status" value="1"/>
</dbReference>
<feature type="domain" description="Fumarylacetoacetase-like C-terminal" evidence="3">
    <location>
        <begin position="66"/>
        <end position="242"/>
    </location>
</feature>
<evidence type="ECO:0000313" key="5">
    <source>
        <dbReference type="Proteomes" id="UP000538196"/>
    </source>
</evidence>
<gene>
    <name evidence="4" type="ORF">FHX33_001776</name>
</gene>
<evidence type="ECO:0000256" key="2">
    <source>
        <dbReference type="ARBA" id="ARBA00022723"/>
    </source>
</evidence>
<comment type="similarity">
    <text evidence="1">Belongs to the FAH family.</text>
</comment>
<dbReference type="GO" id="GO:0044281">
    <property type="term" value="P:small molecule metabolic process"/>
    <property type="evidence" value="ECO:0007669"/>
    <property type="project" value="UniProtKB-ARBA"/>
</dbReference>